<dbReference type="HAMAP" id="MF_00108">
    <property type="entry name" value="IspD"/>
    <property type="match status" value="1"/>
</dbReference>
<evidence type="ECO:0000256" key="3">
    <source>
        <dbReference type="ARBA" id="ARBA00009789"/>
    </source>
</evidence>
<evidence type="ECO:0000313" key="8">
    <source>
        <dbReference type="EMBL" id="PIE82714.1"/>
    </source>
</evidence>
<keyword evidence="4 7" id="KW-0808">Transferase</keyword>
<dbReference type="InterPro" id="IPR029044">
    <property type="entry name" value="Nucleotide-diphossugar_trans"/>
</dbReference>
<feature type="site" description="Transition state stabilizer" evidence="7">
    <location>
        <position position="25"/>
    </location>
</feature>
<dbReference type="CDD" id="cd02516">
    <property type="entry name" value="CDP-ME_synthetase"/>
    <property type="match status" value="1"/>
</dbReference>
<dbReference type="EC" id="2.7.7.60" evidence="7"/>
<evidence type="ECO:0000256" key="2">
    <source>
        <dbReference type="ARBA" id="ARBA00004787"/>
    </source>
</evidence>
<dbReference type="NCBIfam" id="TIGR00453">
    <property type="entry name" value="ispD"/>
    <property type="match status" value="1"/>
</dbReference>
<comment type="similarity">
    <text evidence="3 7">Belongs to the IspD/TarI cytidylyltransferase family. IspD subfamily.</text>
</comment>
<dbReference type="Gene3D" id="3.90.550.10">
    <property type="entry name" value="Spore Coat Polysaccharide Biosynthesis Protein SpsA, Chain A"/>
    <property type="match status" value="1"/>
</dbReference>
<dbReference type="PROSITE" id="PS01295">
    <property type="entry name" value="ISPD"/>
    <property type="match status" value="1"/>
</dbReference>
<dbReference type="GO" id="GO:0050518">
    <property type="term" value="F:2-C-methyl-D-erythritol 4-phosphate cytidylyltransferase activity"/>
    <property type="evidence" value="ECO:0007669"/>
    <property type="project" value="UniProtKB-UniRule"/>
</dbReference>
<comment type="caution">
    <text evidence="8">The sequence shown here is derived from an EMBL/GenBank/DDBJ whole genome shotgun (WGS) entry which is preliminary data.</text>
</comment>
<keyword evidence="5 7" id="KW-0548">Nucleotidyltransferase</keyword>
<dbReference type="FunFam" id="3.90.550.10:FF:000003">
    <property type="entry name" value="2-C-methyl-D-erythritol 4-phosphate cytidylyltransferase"/>
    <property type="match status" value="1"/>
</dbReference>
<evidence type="ECO:0000313" key="9">
    <source>
        <dbReference type="Proteomes" id="UP000229278"/>
    </source>
</evidence>
<evidence type="ECO:0000256" key="6">
    <source>
        <dbReference type="ARBA" id="ARBA00023229"/>
    </source>
</evidence>
<dbReference type="InterPro" id="IPR050088">
    <property type="entry name" value="IspD/TarI_cytidylyltransf_bact"/>
</dbReference>
<keyword evidence="6 7" id="KW-0414">Isoprene biosynthesis</keyword>
<dbReference type="AlphaFoldDB" id="A0A2G6PDU2"/>
<proteinExistence type="inferred from homology"/>
<dbReference type="PANTHER" id="PTHR32125">
    <property type="entry name" value="2-C-METHYL-D-ERYTHRITOL 4-PHOSPHATE CYTIDYLYLTRANSFERASE, CHLOROPLASTIC"/>
    <property type="match status" value="1"/>
</dbReference>
<dbReference type="Proteomes" id="UP000229278">
    <property type="component" value="Unassembled WGS sequence"/>
</dbReference>
<comment type="pathway">
    <text evidence="2 7">Isoprenoid biosynthesis; isopentenyl diphosphate biosynthesis via DXP pathway; isopentenyl diphosphate from 1-deoxy-D-xylulose 5-phosphate: step 2/6.</text>
</comment>
<dbReference type="PANTHER" id="PTHR32125:SF4">
    <property type="entry name" value="2-C-METHYL-D-ERYTHRITOL 4-PHOSPHATE CYTIDYLYLTRANSFERASE, CHLOROPLASTIC"/>
    <property type="match status" value="1"/>
</dbReference>
<sequence>MPTTHYWALVPAAGVGNRMASTIPKQYLPLAGEPVIVHTLRTLLSHSHISGLAVVVSAEDEWWSSVTAHLKTAKPLWTVIGGAERCHSVLNGLAALRAHADHNDWVLVHDAARPCLTQDDLDRLFFELMDDPVGGLLAVPVRDTLKRAENTQRIKITVDRSQLWHALTPQMFQLGRLYDALQAAIDRGLLVTDEAAAMEIAGWAPRLIEGRATNMKITRPEDLALAEFYLTRNK</sequence>
<dbReference type="GO" id="GO:0019288">
    <property type="term" value="P:isopentenyl diphosphate biosynthetic process, methylerythritol 4-phosphate pathway"/>
    <property type="evidence" value="ECO:0007669"/>
    <property type="project" value="UniProtKB-UniRule"/>
</dbReference>
<feature type="site" description="Positions MEP for the nucleophilic attack" evidence="7">
    <location>
        <position position="160"/>
    </location>
</feature>
<evidence type="ECO:0000256" key="7">
    <source>
        <dbReference type="HAMAP-Rule" id="MF_00108"/>
    </source>
</evidence>
<protein>
    <recommendedName>
        <fullName evidence="7">2-C-methyl-D-erythritol 4-phosphate cytidylyltransferase</fullName>
        <ecNumber evidence="7">2.7.7.60</ecNumber>
    </recommendedName>
    <alternativeName>
        <fullName evidence="7">4-diphosphocytidyl-2C-methyl-D-erythritol synthase</fullName>
    </alternativeName>
    <alternativeName>
        <fullName evidence="7">MEP cytidylyltransferase</fullName>
        <shortName evidence="7">MCT</shortName>
    </alternativeName>
</protein>
<feature type="site" description="Positions MEP for the nucleophilic attack" evidence="7">
    <location>
        <position position="216"/>
    </location>
</feature>
<dbReference type="InterPro" id="IPR018294">
    <property type="entry name" value="ISPD_synthase_CS"/>
</dbReference>
<organism evidence="8 9">
    <name type="scientific">Candidatus Contendibacter odensensis</name>
    <dbReference type="NCBI Taxonomy" id="1400860"/>
    <lineage>
        <taxon>Bacteria</taxon>
        <taxon>Pseudomonadati</taxon>
        <taxon>Pseudomonadota</taxon>
        <taxon>Gammaproteobacteria</taxon>
        <taxon>Candidatus Competibacteraceae</taxon>
        <taxon>Candidatus Contendibacter</taxon>
    </lineage>
</organism>
<dbReference type="EMBL" id="PDTV01000013">
    <property type="protein sequence ID" value="PIE82714.1"/>
    <property type="molecule type" value="Genomic_DNA"/>
</dbReference>
<accession>A0A2G6PDU2</accession>
<dbReference type="InterPro" id="IPR001228">
    <property type="entry name" value="IspD"/>
</dbReference>
<comment type="function">
    <text evidence="7">Catalyzes the formation of 4-diphosphocytidyl-2-C-methyl-D-erythritol from CTP and 2-C-methyl-D-erythritol 4-phosphate (MEP).</text>
</comment>
<dbReference type="InterPro" id="IPR034683">
    <property type="entry name" value="IspD/TarI"/>
</dbReference>
<feature type="site" description="Transition state stabilizer" evidence="7">
    <location>
        <position position="18"/>
    </location>
</feature>
<evidence type="ECO:0000256" key="5">
    <source>
        <dbReference type="ARBA" id="ARBA00022695"/>
    </source>
</evidence>
<reference evidence="8 9" key="1">
    <citation type="submission" date="2017-10" db="EMBL/GenBank/DDBJ databases">
        <title>Novel microbial diversity and functional potential in the marine mammal oral microbiome.</title>
        <authorList>
            <person name="Dudek N.K."/>
            <person name="Sun C.L."/>
            <person name="Burstein D."/>
            <person name="Kantor R.S."/>
            <person name="Aliaga Goltsman D.S."/>
            <person name="Bik E.M."/>
            <person name="Thomas B.C."/>
            <person name="Banfield J.F."/>
            <person name="Relman D.A."/>
        </authorList>
    </citation>
    <scope>NUCLEOTIDE SEQUENCE [LARGE SCALE GENOMIC DNA]</scope>
    <source>
        <strain evidence="8">DOLJORAL78_50_517</strain>
    </source>
</reference>
<dbReference type="SUPFAM" id="SSF53448">
    <property type="entry name" value="Nucleotide-diphospho-sugar transferases"/>
    <property type="match status" value="1"/>
</dbReference>
<gene>
    <name evidence="7" type="primary">ispD</name>
    <name evidence="8" type="ORF">CSA09_05325</name>
</gene>
<comment type="catalytic activity">
    <reaction evidence="1 7">
        <text>2-C-methyl-D-erythritol 4-phosphate + CTP + H(+) = 4-CDP-2-C-methyl-D-erythritol + diphosphate</text>
        <dbReference type="Rhea" id="RHEA:13429"/>
        <dbReference type="ChEBI" id="CHEBI:15378"/>
        <dbReference type="ChEBI" id="CHEBI:33019"/>
        <dbReference type="ChEBI" id="CHEBI:37563"/>
        <dbReference type="ChEBI" id="CHEBI:57823"/>
        <dbReference type="ChEBI" id="CHEBI:58262"/>
        <dbReference type="EC" id="2.7.7.60"/>
    </reaction>
</comment>
<evidence type="ECO:0000256" key="1">
    <source>
        <dbReference type="ARBA" id="ARBA00001282"/>
    </source>
</evidence>
<name>A0A2G6PDU2_9GAMM</name>
<evidence type="ECO:0000256" key="4">
    <source>
        <dbReference type="ARBA" id="ARBA00022679"/>
    </source>
</evidence>
<dbReference type="Pfam" id="PF01128">
    <property type="entry name" value="IspD"/>
    <property type="match status" value="1"/>
</dbReference>
<dbReference type="UniPathway" id="UPA00056">
    <property type="reaction ID" value="UER00093"/>
</dbReference>